<evidence type="ECO:0000256" key="3">
    <source>
        <dbReference type="ARBA" id="ARBA00022801"/>
    </source>
</evidence>
<organism evidence="8 9">
    <name type="scientific">Claviceps africana</name>
    <dbReference type="NCBI Taxonomy" id="83212"/>
    <lineage>
        <taxon>Eukaryota</taxon>
        <taxon>Fungi</taxon>
        <taxon>Dikarya</taxon>
        <taxon>Ascomycota</taxon>
        <taxon>Pezizomycotina</taxon>
        <taxon>Sordariomycetes</taxon>
        <taxon>Hypocreomycetidae</taxon>
        <taxon>Hypocreales</taxon>
        <taxon>Clavicipitaceae</taxon>
        <taxon>Claviceps</taxon>
    </lineage>
</organism>
<dbReference type="Pfam" id="PF02065">
    <property type="entry name" value="Melibiase"/>
    <property type="match status" value="1"/>
</dbReference>
<accession>A0A8K0J9U5</accession>
<comment type="catalytic activity">
    <reaction evidence="1 5">
        <text>Hydrolysis of terminal, non-reducing alpha-D-galactose residues in alpha-D-galactosides, including galactose oligosaccharides, galactomannans and galactolipids.</text>
        <dbReference type="EC" id="3.2.1.22"/>
    </reaction>
</comment>
<evidence type="ECO:0000256" key="1">
    <source>
        <dbReference type="ARBA" id="ARBA00001255"/>
    </source>
</evidence>
<dbReference type="InterPro" id="IPR017853">
    <property type="entry name" value="GH"/>
</dbReference>
<evidence type="ECO:0000256" key="4">
    <source>
        <dbReference type="ARBA" id="ARBA00023295"/>
    </source>
</evidence>
<evidence type="ECO:0000259" key="7">
    <source>
        <dbReference type="Pfam" id="PF16875"/>
    </source>
</evidence>
<dbReference type="Pfam" id="PF16875">
    <property type="entry name" value="Glyco_hydro_36N"/>
    <property type="match status" value="1"/>
</dbReference>
<feature type="domain" description="Glycosyl hydrolase family 36 C-terminal" evidence="6">
    <location>
        <begin position="669"/>
        <end position="744"/>
    </location>
</feature>
<evidence type="ECO:0000313" key="8">
    <source>
        <dbReference type="EMBL" id="KAG5927999.1"/>
    </source>
</evidence>
<dbReference type="InterPro" id="IPR013780">
    <property type="entry name" value="Glyco_hydro_b"/>
</dbReference>
<sequence length="747" mass="82543">MSPAPIRIAAGSDYRNSLHVKTYLVHTTTQIDIPPFYASAAYDVAGSDAQTDVSAQARSIAAGSRIGTQRAIEVDGTTFALHGDGVSYRFRVDGATGDVLGDHFDGPVRGDTVEARVGPVQGWVGMTGRVRRELLDLGRGDFRTPAVRIRQSQGHTVSRFRYRSREVMEGKTDLPGLPSTFGDRDDVSILVVRLYDEYSSVAAALRYSIFPKYDAVVRSVNITNMGEGNMTLEKVASFSVDLSLDDWDMLQLGGDWAREGRRVRREVGLGTQEFESTTGYSSHLHNPFLALAARTTTESHGEAYGFSLVYPGSFAAEVERGSQGLTWAMLGLNPLQFSWPLRPGESFVSPECVAVFSSTGIGGMSRKLHGLYRRHLMRSKFATRTRPVLLNSWEGLGFEYDASAIYTLAEQSAALGVRLFVLDDGWFGNKYPRVSDDAGLGDWHANGERFPDGLAKLVDDITRLPVAHATGRDRLVFGIWVESEMVNPHSSLYQEHPGWALHAADYHRTLARNQLLLKLALPQVQEFVVASVSGILDGCKASYVKWDNNRGIHETPAPYTGRQYMLGLYKVYRTLVDKYPTERVYIQFGTSLAYPSSAMGAHVSAASIEFRAHVAMMGGSFGLELNKAHLPQQDKAKMPALIELAERVNPLIIQGDMWRLRLPEDSNYPAALFISQVQKQAVLFCFKLYGAHVNDAWPSLRLEGLDASARYRFDGNQTVSGATLMSKGISYQLTGEFDSRVAFLEKV</sequence>
<proteinExistence type="inferred from homology"/>
<evidence type="ECO:0000256" key="5">
    <source>
        <dbReference type="PIRNR" id="PIRNR005536"/>
    </source>
</evidence>
<feature type="domain" description="Glycosyl hydrolase family 36 N-terminal" evidence="7">
    <location>
        <begin position="128"/>
        <end position="341"/>
    </location>
</feature>
<dbReference type="InterPro" id="IPR038417">
    <property type="entry name" value="Alpga-gal_N_sf"/>
</dbReference>
<evidence type="ECO:0000313" key="9">
    <source>
        <dbReference type="Proteomes" id="UP000811619"/>
    </source>
</evidence>
<dbReference type="InterPro" id="IPR013785">
    <property type="entry name" value="Aldolase_TIM"/>
</dbReference>
<dbReference type="InterPro" id="IPR031704">
    <property type="entry name" value="Glyco_hydro_36_N"/>
</dbReference>
<dbReference type="Proteomes" id="UP000811619">
    <property type="component" value="Unassembled WGS sequence"/>
</dbReference>
<dbReference type="Gene3D" id="3.20.20.70">
    <property type="entry name" value="Aldolase class I"/>
    <property type="match status" value="1"/>
</dbReference>
<gene>
    <name evidence="8" type="primary">AGL2</name>
    <name evidence="8" type="ORF">E4U42_001425</name>
</gene>
<dbReference type="AlphaFoldDB" id="A0A8K0J9U5"/>
<dbReference type="CDD" id="cd14791">
    <property type="entry name" value="GH36"/>
    <property type="match status" value="1"/>
</dbReference>
<dbReference type="InterPro" id="IPR000111">
    <property type="entry name" value="Glyco_hydro_27/36_CS"/>
</dbReference>
<dbReference type="Gene3D" id="2.70.98.60">
    <property type="entry name" value="alpha-galactosidase from lactobacil brevis"/>
    <property type="match status" value="1"/>
</dbReference>
<dbReference type="InterPro" id="IPR050985">
    <property type="entry name" value="Alpha-glycosidase_related"/>
</dbReference>
<dbReference type="GO" id="GO:0004557">
    <property type="term" value="F:alpha-galactosidase activity"/>
    <property type="evidence" value="ECO:0007669"/>
    <property type="project" value="UniProtKB-UniRule"/>
</dbReference>
<evidence type="ECO:0000256" key="2">
    <source>
        <dbReference type="ARBA" id="ARBA00012755"/>
    </source>
</evidence>
<dbReference type="Pfam" id="PF16874">
    <property type="entry name" value="Glyco_hydro_36C"/>
    <property type="match status" value="1"/>
</dbReference>
<comment type="caution">
    <text evidence="8">The sequence shown here is derived from an EMBL/GenBank/DDBJ whole genome shotgun (WGS) entry which is preliminary data.</text>
</comment>
<dbReference type="GO" id="GO:0016052">
    <property type="term" value="P:carbohydrate catabolic process"/>
    <property type="evidence" value="ECO:0007669"/>
    <property type="project" value="InterPro"/>
</dbReference>
<dbReference type="OrthoDB" id="5795902at2759"/>
<keyword evidence="9" id="KW-1185">Reference proteome</keyword>
<dbReference type="PRINTS" id="PR00743">
    <property type="entry name" value="GLHYDRLASE36"/>
</dbReference>
<dbReference type="InterPro" id="IPR031705">
    <property type="entry name" value="Glyco_hydro_36_C"/>
</dbReference>
<keyword evidence="3 5" id="KW-0378">Hydrolase</keyword>
<name>A0A8K0J9U5_9HYPO</name>
<dbReference type="EC" id="3.2.1.22" evidence="2 5"/>
<dbReference type="InterPro" id="IPR002252">
    <property type="entry name" value="Glyco_hydro_36"/>
</dbReference>
<dbReference type="PANTHER" id="PTHR43053:SF3">
    <property type="entry name" value="ALPHA-GALACTOSIDASE C-RELATED"/>
    <property type="match status" value="1"/>
</dbReference>
<dbReference type="SUPFAM" id="SSF51445">
    <property type="entry name" value="(Trans)glycosidases"/>
    <property type="match status" value="1"/>
</dbReference>
<protein>
    <recommendedName>
        <fullName evidence="2 5">Alpha-galactosidase</fullName>
        <ecNumber evidence="2 5">3.2.1.22</ecNumber>
    </recommendedName>
</protein>
<evidence type="ECO:0000259" key="6">
    <source>
        <dbReference type="Pfam" id="PF16874"/>
    </source>
</evidence>
<dbReference type="PROSITE" id="PS00512">
    <property type="entry name" value="ALPHA_GALACTOSIDASE"/>
    <property type="match status" value="1"/>
</dbReference>
<reference evidence="8" key="1">
    <citation type="journal article" date="2020" name="bioRxiv">
        <title>Whole genome comparisons of ergot fungi reveals the divergence and evolution of species within the genus Claviceps are the result of varying mechanisms driving genome evolution and host range expansion.</title>
        <authorList>
            <person name="Wyka S.A."/>
            <person name="Mondo S.J."/>
            <person name="Liu M."/>
            <person name="Dettman J."/>
            <person name="Nalam V."/>
            <person name="Broders K.D."/>
        </authorList>
    </citation>
    <scope>NUCLEOTIDE SEQUENCE</scope>
    <source>
        <strain evidence="8">CCC 489</strain>
    </source>
</reference>
<dbReference type="PANTHER" id="PTHR43053">
    <property type="entry name" value="GLYCOSIDASE FAMILY 31"/>
    <property type="match status" value="1"/>
</dbReference>
<comment type="function">
    <text evidence="5">Hydrolyzes a variety of simple alpha-D-galactoside as well as more complex molecules such as oligosaccharides and polysaccharides.</text>
</comment>
<dbReference type="EMBL" id="SRPY01000143">
    <property type="protein sequence ID" value="KAG5927999.1"/>
    <property type="molecule type" value="Genomic_DNA"/>
</dbReference>
<dbReference type="Gene3D" id="2.60.40.1180">
    <property type="entry name" value="Golgi alpha-mannosidase II"/>
    <property type="match status" value="1"/>
</dbReference>
<dbReference type="PIRSF" id="PIRSF005536">
    <property type="entry name" value="Agal"/>
    <property type="match status" value="1"/>
</dbReference>
<comment type="similarity">
    <text evidence="5">Belongs to the glycosyl hydrolase.</text>
</comment>
<keyword evidence="4 5" id="KW-0326">Glycosidase</keyword>